<proteinExistence type="predicted"/>
<name>A0ACA9L904_9GLOM</name>
<dbReference type="Proteomes" id="UP000789366">
    <property type="component" value="Unassembled WGS sequence"/>
</dbReference>
<organism evidence="1 2">
    <name type="scientific">Cetraspora pellucida</name>
    <dbReference type="NCBI Taxonomy" id="1433469"/>
    <lineage>
        <taxon>Eukaryota</taxon>
        <taxon>Fungi</taxon>
        <taxon>Fungi incertae sedis</taxon>
        <taxon>Mucoromycota</taxon>
        <taxon>Glomeromycotina</taxon>
        <taxon>Glomeromycetes</taxon>
        <taxon>Diversisporales</taxon>
        <taxon>Gigasporaceae</taxon>
        <taxon>Cetraspora</taxon>
    </lineage>
</organism>
<keyword evidence="2" id="KW-1185">Reference proteome</keyword>
<evidence type="ECO:0000313" key="1">
    <source>
        <dbReference type="EMBL" id="CAG8516550.1"/>
    </source>
</evidence>
<reference evidence="1" key="1">
    <citation type="submission" date="2021-06" db="EMBL/GenBank/DDBJ databases">
        <authorList>
            <person name="Kallberg Y."/>
            <person name="Tangrot J."/>
            <person name="Rosling A."/>
        </authorList>
    </citation>
    <scope>NUCLEOTIDE SEQUENCE</scope>
    <source>
        <strain evidence="1">28 12/20/2015</strain>
    </source>
</reference>
<dbReference type="EMBL" id="CAJVPW010002995">
    <property type="protein sequence ID" value="CAG8516550.1"/>
    <property type="molecule type" value="Genomic_DNA"/>
</dbReference>
<comment type="caution">
    <text evidence="1">The sequence shown here is derived from an EMBL/GenBank/DDBJ whole genome shotgun (WGS) entry which is preliminary data.</text>
</comment>
<gene>
    <name evidence="1" type="ORF">SPELUC_LOCUS3726</name>
</gene>
<accession>A0ACA9L904</accession>
<feature type="non-terminal residue" evidence="1">
    <location>
        <position position="1"/>
    </location>
</feature>
<evidence type="ECO:0000313" key="2">
    <source>
        <dbReference type="Proteomes" id="UP000789366"/>
    </source>
</evidence>
<sequence>TMSYPHTGDAIREFLMRKVQEFNLQNKIFCVVTDNGSNMVAAIRDWNGVERLPCTAHTLQLSVNHAFRKKHEQISCIQSLVKFFNSPKQSQRLDTAQIKVSKKKTKEISDNSSDESEDHSNSEDEHNKITDNNKANINKFTSTLQNIKDIPTHWNSKFQSWKRLLELRFAIRWLLATLPLQGEDAQKDSIKLQKLMLQENEWELVQRLVKMLEPFNSATEYFSSGKYPTIASIHPLMEAMKAHYAKNIDINEYDNNDNEEIPNYDSESDSSDEEEEESDISSDAQENQSDNSELIVKDTQTIIYNSLFEYWDRPSQICLLSTLLDPQLKEMAFTNEEARKNTIDECRYQLRHYINVASEESIISSSSINLSSNNMFKDLIFGKAQRLQESMDDLDSPNSISNTLKLARKYLGVPTTSASSKCIFSDAGNHITPRRSNLKPKLVSRMLFLKRNDNFVNMFSSSHIYKTKDN</sequence>
<protein>
    <submittedName>
        <fullName evidence="1">4769_t:CDS:1</fullName>
    </submittedName>
</protein>